<dbReference type="Gene3D" id="3.30.559.30">
    <property type="entry name" value="Nonribosomal peptide synthetase, condensation domain"/>
    <property type="match status" value="1"/>
</dbReference>
<name>A0ABX1X9S6_9BACL</name>
<dbReference type="RefSeq" id="WP_246302715.1">
    <property type="nucleotide sequence ID" value="NZ_WHNY01000037.1"/>
</dbReference>
<feature type="non-terminal residue" evidence="3">
    <location>
        <position position="1"/>
    </location>
</feature>
<comment type="caution">
    <text evidence="3">The sequence shown here is derived from an EMBL/GenBank/DDBJ whole genome shotgun (WGS) entry which is preliminary data.</text>
</comment>
<dbReference type="CDD" id="cd19531">
    <property type="entry name" value="LCL_NRPS-like"/>
    <property type="match status" value="1"/>
</dbReference>
<evidence type="ECO:0000313" key="4">
    <source>
        <dbReference type="Proteomes" id="UP000653578"/>
    </source>
</evidence>
<sequence>TELLQYPTIDELANYLDTKPEEEVKELMISPAAEAEYYPLSSAQMRLFIHNQMVGGTAYNLPRVLIIEGQVDLEHMKECLVTLVNRHETLRTSFHVMRGEYVQRVYNKVDFQVEYIETKDSVFTEEHLNNFVRPFDLMNAPLFRAKIIHFSDTKFALLLDMHHIISDRASMIILMKEFTQLYECKQIPNLSIHYKDYAVWQMKFMGTETMKKQEEYWINTFADGTPSTEFKTDYSKDLLEDFEEKLKIHEIDEYLKEKIIKFSGSSGTTRNMLFFAVYNLLIWKWTGSEDICIGTSTLGRNFQEVENIVGMFVNTLAIRNYPAGHKTFAEFLTETKENLINAYANQDYPYELLVEKLRSKHKTHIDSLFKTMFIMQNMRYPELKMGKVKVEPYYIPTNTRFDLQFDIFEAENELINLCFMYSRGLYKDETIQKLMSAYMDILTVGIDNPNIKLCDIVINL</sequence>
<feature type="domain" description="Condensation" evidence="2">
    <location>
        <begin position="36"/>
        <end position="453"/>
    </location>
</feature>
<dbReference type="PANTHER" id="PTHR45527">
    <property type="entry name" value="NONRIBOSOMAL PEPTIDE SYNTHETASE"/>
    <property type="match status" value="1"/>
</dbReference>
<dbReference type="PANTHER" id="PTHR45527:SF1">
    <property type="entry name" value="FATTY ACID SYNTHASE"/>
    <property type="match status" value="1"/>
</dbReference>
<protein>
    <submittedName>
        <fullName evidence="3">Non-ribosomal peptide synthetase</fullName>
    </submittedName>
</protein>
<reference evidence="3 4" key="1">
    <citation type="submission" date="2019-10" db="EMBL/GenBank/DDBJ databases">
        <title>Description of Paenibacillus humi sp. nov.</title>
        <authorList>
            <person name="Carlier A."/>
            <person name="Qi S."/>
        </authorList>
    </citation>
    <scope>NUCLEOTIDE SEQUENCE [LARGE SCALE GENOMIC DNA]</scope>
    <source>
        <strain evidence="3 4">LMG 31461</strain>
    </source>
</reference>
<evidence type="ECO:0000259" key="2">
    <source>
        <dbReference type="Pfam" id="PF00668"/>
    </source>
</evidence>
<dbReference type="EMBL" id="WHNY01000037">
    <property type="protein sequence ID" value="NOU64744.1"/>
    <property type="molecule type" value="Genomic_DNA"/>
</dbReference>
<dbReference type="InterPro" id="IPR001242">
    <property type="entry name" value="Condensation_dom"/>
</dbReference>
<evidence type="ECO:0000256" key="1">
    <source>
        <dbReference type="ARBA" id="ARBA00022737"/>
    </source>
</evidence>
<keyword evidence="1" id="KW-0677">Repeat</keyword>
<evidence type="ECO:0000313" key="3">
    <source>
        <dbReference type="EMBL" id="NOU64744.1"/>
    </source>
</evidence>
<dbReference type="Gene3D" id="3.30.559.10">
    <property type="entry name" value="Chloramphenicol acetyltransferase-like domain"/>
    <property type="match status" value="1"/>
</dbReference>
<accession>A0ABX1X9S6</accession>
<dbReference type="InterPro" id="IPR023213">
    <property type="entry name" value="CAT-like_dom_sf"/>
</dbReference>
<gene>
    <name evidence="3" type="ORF">GC096_11975</name>
</gene>
<dbReference type="Pfam" id="PF00668">
    <property type="entry name" value="Condensation"/>
    <property type="match status" value="1"/>
</dbReference>
<dbReference type="SUPFAM" id="SSF52777">
    <property type="entry name" value="CoA-dependent acyltransferases"/>
    <property type="match status" value="2"/>
</dbReference>
<organism evidence="3 4">
    <name type="scientific">Paenibacillus plantarum</name>
    <dbReference type="NCBI Taxonomy" id="2654975"/>
    <lineage>
        <taxon>Bacteria</taxon>
        <taxon>Bacillati</taxon>
        <taxon>Bacillota</taxon>
        <taxon>Bacilli</taxon>
        <taxon>Bacillales</taxon>
        <taxon>Paenibacillaceae</taxon>
        <taxon>Paenibacillus</taxon>
    </lineage>
</organism>
<proteinExistence type="predicted"/>
<dbReference type="Proteomes" id="UP000653578">
    <property type="component" value="Unassembled WGS sequence"/>
</dbReference>
<keyword evidence="4" id="KW-1185">Reference proteome</keyword>